<keyword evidence="2" id="KW-1185">Reference proteome</keyword>
<organism evidence="1 2">
    <name type="scientific">Rhododendron molle</name>
    <name type="common">Chinese azalea</name>
    <name type="synonym">Azalea mollis</name>
    <dbReference type="NCBI Taxonomy" id="49168"/>
    <lineage>
        <taxon>Eukaryota</taxon>
        <taxon>Viridiplantae</taxon>
        <taxon>Streptophyta</taxon>
        <taxon>Embryophyta</taxon>
        <taxon>Tracheophyta</taxon>
        <taxon>Spermatophyta</taxon>
        <taxon>Magnoliopsida</taxon>
        <taxon>eudicotyledons</taxon>
        <taxon>Gunneridae</taxon>
        <taxon>Pentapetalae</taxon>
        <taxon>asterids</taxon>
        <taxon>Ericales</taxon>
        <taxon>Ericaceae</taxon>
        <taxon>Ericoideae</taxon>
        <taxon>Rhodoreae</taxon>
        <taxon>Rhododendron</taxon>
    </lineage>
</organism>
<reference evidence="1" key="1">
    <citation type="submission" date="2022-02" db="EMBL/GenBank/DDBJ databases">
        <title>Plant Genome Project.</title>
        <authorList>
            <person name="Zhang R.-G."/>
        </authorList>
    </citation>
    <scope>NUCLEOTIDE SEQUENCE</scope>
    <source>
        <strain evidence="1">AT1</strain>
    </source>
</reference>
<sequence length="180" mass="20263">MPTFEYIPFPLNCSEPFTPRPTLRPTFSKSFNSLPWRTASRSSLESAPPLAACLLARCATGSSPPSKLSTTDEDFLHVQAPEKPKTHKCSICELEFEIGQVHGHHPTTHGKAEERPSLEQSIVCEKRERLLDLSLTQVWCQCLVFLTWGKFLCSVLLPTFDRAPLIHSWLSPYADIPLMI</sequence>
<dbReference type="EMBL" id="CM046396">
    <property type="protein sequence ID" value="KAI8538665.1"/>
    <property type="molecule type" value="Genomic_DNA"/>
</dbReference>
<name>A0ACC0MCU3_RHOML</name>
<accession>A0ACC0MCU3</accession>
<comment type="caution">
    <text evidence="1">The sequence shown here is derived from an EMBL/GenBank/DDBJ whole genome shotgun (WGS) entry which is preliminary data.</text>
</comment>
<gene>
    <name evidence="1" type="ORF">RHMOL_Rhmol09G0122400</name>
</gene>
<protein>
    <submittedName>
        <fullName evidence="1">Uncharacterized protein</fullName>
    </submittedName>
</protein>
<dbReference type="Proteomes" id="UP001062846">
    <property type="component" value="Chromosome 9"/>
</dbReference>
<evidence type="ECO:0000313" key="1">
    <source>
        <dbReference type="EMBL" id="KAI8538665.1"/>
    </source>
</evidence>
<proteinExistence type="predicted"/>
<evidence type="ECO:0000313" key="2">
    <source>
        <dbReference type="Proteomes" id="UP001062846"/>
    </source>
</evidence>